<name>A0AAV5MF01_9ROSI</name>
<proteinExistence type="predicted"/>
<comment type="caution">
    <text evidence="1">The sequence shown here is derived from an EMBL/GenBank/DDBJ whole genome shotgun (WGS) entry which is preliminary data.</text>
</comment>
<reference evidence="1 2" key="1">
    <citation type="journal article" date="2021" name="Commun. Biol.">
        <title>The genome of Shorea leprosula (Dipterocarpaceae) highlights the ecological relevance of drought in aseasonal tropical rainforests.</title>
        <authorList>
            <person name="Ng K.K.S."/>
            <person name="Kobayashi M.J."/>
            <person name="Fawcett J.A."/>
            <person name="Hatakeyama M."/>
            <person name="Paape T."/>
            <person name="Ng C.H."/>
            <person name="Ang C.C."/>
            <person name="Tnah L.H."/>
            <person name="Lee C.T."/>
            <person name="Nishiyama T."/>
            <person name="Sese J."/>
            <person name="O'Brien M.J."/>
            <person name="Copetti D."/>
            <person name="Mohd Noor M.I."/>
            <person name="Ong R.C."/>
            <person name="Putra M."/>
            <person name="Sireger I.Z."/>
            <person name="Indrioko S."/>
            <person name="Kosugi Y."/>
            <person name="Izuno A."/>
            <person name="Isagi Y."/>
            <person name="Lee S.L."/>
            <person name="Shimizu K.K."/>
        </authorList>
    </citation>
    <scope>NUCLEOTIDE SEQUENCE [LARGE SCALE GENOMIC DNA]</scope>
    <source>
        <strain evidence="1">214</strain>
    </source>
</reference>
<gene>
    <name evidence="1" type="ORF">SLEP1_g55011</name>
</gene>
<keyword evidence="2" id="KW-1185">Reference proteome</keyword>
<organism evidence="1 2">
    <name type="scientific">Rubroshorea leprosula</name>
    <dbReference type="NCBI Taxonomy" id="152421"/>
    <lineage>
        <taxon>Eukaryota</taxon>
        <taxon>Viridiplantae</taxon>
        <taxon>Streptophyta</taxon>
        <taxon>Embryophyta</taxon>
        <taxon>Tracheophyta</taxon>
        <taxon>Spermatophyta</taxon>
        <taxon>Magnoliopsida</taxon>
        <taxon>eudicotyledons</taxon>
        <taxon>Gunneridae</taxon>
        <taxon>Pentapetalae</taxon>
        <taxon>rosids</taxon>
        <taxon>malvids</taxon>
        <taxon>Malvales</taxon>
        <taxon>Dipterocarpaceae</taxon>
        <taxon>Rubroshorea</taxon>
    </lineage>
</organism>
<dbReference type="EMBL" id="BPVZ01000249">
    <property type="protein sequence ID" value="GKV48184.1"/>
    <property type="molecule type" value="Genomic_DNA"/>
</dbReference>
<evidence type="ECO:0000313" key="2">
    <source>
        <dbReference type="Proteomes" id="UP001054252"/>
    </source>
</evidence>
<dbReference type="AlphaFoldDB" id="A0AAV5MF01"/>
<protein>
    <submittedName>
        <fullName evidence="1">Uncharacterized protein</fullName>
    </submittedName>
</protein>
<dbReference type="Proteomes" id="UP001054252">
    <property type="component" value="Unassembled WGS sequence"/>
</dbReference>
<sequence>MPVKSFPRPVQCPQESLLKITSSRTIAVLFHFNYYWCFFRLLQL</sequence>
<accession>A0AAV5MF01</accession>
<evidence type="ECO:0000313" key="1">
    <source>
        <dbReference type="EMBL" id="GKV48184.1"/>
    </source>
</evidence>